<feature type="transmembrane region" description="Helical" evidence="1">
    <location>
        <begin position="100"/>
        <end position="119"/>
    </location>
</feature>
<proteinExistence type="predicted"/>
<keyword evidence="3" id="KW-1185">Reference proteome</keyword>
<dbReference type="AlphaFoldDB" id="A0A379Z6Y8"/>
<keyword evidence="1" id="KW-1133">Transmembrane helix</keyword>
<keyword evidence="1" id="KW-0812">Transmembrane</keyword>
<protein>
    <submittedName>
        <fullName evidence="2">Uncharacterized protein</fullName>
    </submittedName>
</protein>
<dbReference type="RefSeq" id="WP_115389326.1">
    <property type="nucleotide sequence ID" value="NZ_JADZHC010000011.1"/>
</dbReference>
<evidence type="ECO:0000256" key="1">
    <source>
        <dbReference type="SAM" id="Phobius"/>
    </source>
</evidence>
<reference evidence="2 3" key="1">
    <citation type="submission" date="2018-06" db="EMBL/GenBank/DDBJ databases">
        <authorList>
            <consortium name="Pathogen Informatics"/>
            <person name="Doyle S."/>
        </authorList>
    </citation>
    <scope>NUCLEOTIDE SEQUENCE [LARGE SCALE GENOMIC DNA]</scope>
    <source>
        <strain evidence="2 3">NCTC10738</strain>
    </source>
</reference>
<gene>
    <name evidence="2" type="ORF">NCTC10738_01096</name>
</gene>
<name>A0A379Z6Y8_9GAMM</name>
<evidence type="ECO:0000313" key="2">
    <source>
        <dbReference type="EMBL" id="SUI56258.1"/>
    </source>
</evidence>
<dbReference type="Proteomes" id="UP000254069">
    <property type="component" value="Unassembled WGS sequence"/>
</dbReference>
<sequence>MGFILAPLLVIWLAILTVAGYQATLYFKETFSLSGLLAFSSVSLLCAALYFLLHFRRYQDAESLGAFDISMELLFNPISGGICVLALLLIWLVPMGVCKPLLLALVLGLTIATLAGVVYEESFMTKHGIQRTY</sequence>
<organism evidence="2 3">
    <name type="scientific">Shewanella algae</name>
    <dbReference type="NCBI Taxonomy" id="38313"/>
    <lineage>
        <taxon>Bacteria</taxon>
        <taxon>Pseudomonadati</taxon>
        <taxon>Pseudomonadota</taxon>
        <taxon>Gammaproteobacteria</taxon>
        <taxon>Alteromonadales</taxon>
        <taxon>Shewanellaceae</taxon>
        <taxon>Shewanella</taxon>
    </lineage>
</organism>
<accession>A0A379Z6Y8</accession>
<feature type="transmembrane region" description="Helical" evidence="1">
    <location>
        <begin position="73"/>
        <end position="94"/>
    </location>
</feature>
<dbReference type="EMBL" id="UGYO01000001">
    <property type="protein sequence ID" value="SUI56258.1"/>
    <property type="molecule type" value="Genomic_DNA"/>
</dbReference>
<evidence type="ECO:0000313" key="3">
    <source>
        <dbReference type="Proteomes" id="UP000254069"/>
    </source>
</evidence>
<feature type="transmembrane region" description="Helical" evidence="1">
    <location>
        <begin position="30"/>
        <end position="53"/>
    </location>
</feature>
<keyword evidence="1" id="KW-0472">Membrane</keyword>